<feature type="domain" description="EamA" evidence="2">
    <location>
        <begin position="2"/>
        <end position="104"/>
    </location>
</feature>
<dbReference type="PANTHER" id="PTHR22911">
    <property type="entry name" value="ACYL-MALONYL CONDENSING ENZYME-RELATED"/>
    <property type="match status" value="1"/>
</dbReference>
<evidence type="ECO:0000259" key="2">
    <source>
        <dbReference type="Pfam" id="PF00892"/>
    </source>
</evidence>
<keyword evidence="4" id="KW-1185">Reference proteome</keyword>
<dbReference type="Pfam" id="PF00892">
    <property type="entry name" value="EamA"/>
    <property type="match status" value="2"/>
</dbReference>
<dbReference type="InterPro" id="IPR000620">
    <property type="entry name" value="EamA_dom"/>
</dbReference>
<reference evidence="3 4" key="1">
    <citation type="submission" date="2020-08" db="EMBL/GenBank/DDBJ databases">
        <title>Genomic Encyclopedia of Type Strains, Phase IV (KMG-IV): sequencing the most valuable type-strain genomes for metagenomic binning, comparative biology and taxonomic classification.</title>
        <authorList>
            <person name="Goeker M."/>
        </authorList>
    </citation>
    <scope>NUCLEOTIDE SEQUENCE [LARGE SCALE GENOMIC DNA]</scope>
    <source>
        <strain evidence="3 4">DSM 101730</strain>
    </source>
</reference>
<feature type="transmembrane region" description="Helical" evidence="1">
    <location>
        <begin position="37"/>
        <end position="55"/>
    </location>
</feature>
<name>A0A840SRT9_9RHOB</name>
<gene>
    <name evidence="3" type="ORF">HNP73_001989</name>
</gene>
<accession>A0A840SRT9</accession>
<dbReference type="GO" id="GO:0016020">
    <property type="term" value="C:membrane"/>
    <property type="evidence" value="ECO:0007669"/>
    <property type="project" value="InterPro"/>
</dbReference>
<keyword evidence="1" id="KW-0812">Transmembrane</keyword>
<feature type="transmembrane region" description="Helical" evidence="1">
    <location>
        <begin position="170"/>
        <end position="192"/>
    </location>
</feature>
<feature type="transmembrane region" description="Helical" evidence="1">
    <location>
        <begin position="204"/>
        <end position="221"/>
    </location>
</feature>
<comment type="caution">
    <text evidence="3">The sequence shown here is derived from an EMBL/GenBank/DDBJ whole genome shotgun (WGS) entry which is preliminary data.</text>
</comment>
<protein>
    <submittedName>
        <fullName evidence="3">Drug/metabolite transporter (DMT)-like permease</fullName>
    </submittedName>
</protein>
<keyword evidence="1" id="KW-1133">Transmembrane helix</keyword>
<evidence type="ECO:0000313" key="3">
    <source>
        <dbReference type="EMBL" id="MBB5222053.1"/>
    </source>
</evidence>
<organism evidence="3 4">
    <name type="scientific">Amaricoccus macauensis</name>
    <dbReference type="NCBI Taxonomy" id="57001"/>
    <lineage>
        <taxon>Bacteria</taxon>
        <taxon>Pseudomonadati</taxon>
        <taxon>Pseudomonadota</taxon>
        <taxon>Alphaproteobacteria</taxon>
        <taxon>Rhodobacterales</taxon>
        <taxon>Paracoccaceae</taxon>
        <taxon>Amaricoccus</taxon>
    </lineage>
</organism>
<feature type="transmembrane region" description="Helical" evidence="1">
    <location>
        <begin position="142"/>
        <end position="164"/>
    </location>
</feature>
<evidence type="ECO:0000313" key="4">
    <source>
        <dbReference type="Proteomes" id="UP000549457"/>
    </source>
</evidence>
<proteinExistence type="predicted"/>
<dbReference type="SUPFAM" id="SSF103481">
    <property type="entry name" value="Multidrug resistance efflux transporter EmrE"/>
    <property type="match status" value="2"/>
</dbReference>
<evidence type="ECO:0000256" key="1">
    <source>
        <dbReference type="SAM" id="Phobius"/>
    </source>
</evidence>
<keyword evidence="1" id="KW-0472">Membrane</keyword>
<dbReference type="AlphaFoldDB" id="A0A840SRT9"/>
<dbReference type="Proteomes" id="UP000549457">
    <property type="component" value="Unassembled WGS sequence"/>
</dbReference>
<dbReference type="InterPro" id="IPR037185">
    <property type="entry name" value="EmrE-like"/>
</dbReference>
<feature type="transmembrane region" description="Helical" evidence="1">
    <location>
        <begin position="227"/>
        <end position="244"/>
    </location>
</feature>
<sequence>MMIAFVRYLSAGLIALMVARASGRRIEVARDDRLGQVARTALVMGAMTALIAALGMVPMAKAVGGFLIAPIVSGLLGILVWREAPTLPRLVGSALSCLGAAILMRPEAGIELGSVFALVGGALLGTYLAATRGARSQTDALSTLAVQSLLGSAMLAPFALAGGLPLLTPALLVGVLLLGSLSAACHFLTVAAYQRADAAQLAPFLYFNLITAMAVGFLWFGETVTPLALLGLVAIALGGMATLVDPMRLRDLAIPRVRAA</sequence>
<feature type="transmembrane region" description="Helical" evidence="1">
    <location>
        <begin position="62"/>
        <end position="81"/>
    </location>
</feature>
<dbReference type="PANTHER" id="PTHR22911:SF137">
    <property type="entry name" value="SOLUTE CARRIER FAMILY 35 MEMBER G2-RELATED"/>
    <property type="match status" value="1"/>
</dbReference>
<feature type="domain" description="EamA" evidence="2">
    <location>
        <begin position="113"/>
        <end position="238"/>
    </location>
</feature>
<dbReference type="EMBL" id="JACHFM010000002">
    <property type="protein sequence ID" value="MBB5222053.1"/>
    <property type="molecule type" value="Genomic_DNA"/>
</dbReference>
<feature type="transmembrane region" description="Helical" evidence="1">
    <location>
        <begin position="112"/>
        <end position="130"/>
    </location>
</feature>